<protein>
    <submittedName>
        <fullName evidence="2">Uncharacterized protein</fullName>
    </submittedName>
</protein>
<dbReference type="Proteomes" id="UP000009226">
    <property type="component" value="Chromosome"/>
</dbReference>
<dbReference type="RefSeq" id="WP_003544330.1">
    <property type="nucleotide sequence ID" value="NC_015565.1"/>
</dbReference>
<gene>
    <name evidence="2" type="ordered locus">Desca_1839</name>
</gene>
<dbReference type="HOGENOM" id="CLU_1584934_0_0_9"/>
<evidence type="ECO:0000313" key="3">
    <source>
        <dbReference type="Proteomes" id="UP000009226"/>
    </source>
</evidence>
<dbReference type="AlphaFoldDB" id="F6B8C0"/>
<dbReference type="KEGG" id="dca:Desca_1839"/>
<evidence type="ECO:0000256" key="1">
    <source>
        <dbReference type="SAM" id="Coils"/>
    </source>
</evidence>
<dbReference type="EMBL" id="CP002736">
    <property type="protein sequence ID" value="AEF94684.1"/>
    <property type="molecule type" value="Genomic_DNA"/>
</dbReference>
<evidence type="ECO:0000313" key="2">
    <source>
        <dbReference type="EMBL" id="AEF94684.1"/>
    </source>
</evidence>
<feature type="coiled-coil region" evidence="1">
    <location>
        <begin position="129"/>
        <end position="162"/>
    </location>
</feature>
<accession>F6B8C0</accession>
<reference evidence="2" key="1">
    <citation type="submission" date="2011-05" db="EMBL/GenBank/DDBJ databases">
        <title>Complete sequence of Desulfotomaculum carboxydivorans CO-1-SRB.</title>
        <authorList>
            <consortium name="US DOE Joint Genome Institute"/>
            <person name="Lucas S."/>
            <person name="Han J."/>
            <person name="Lapidus A."/>
            <person name="Cheng J.-F."/>
            <person name="Goodwin L."/>
            <person name="Pitluck S."/>
            <person name="Peters L."/>
            <person name="Mikhailova N."/>
            <person name="Lu M."/>
            <person name="Han C."/>
            <person name="Tapia R."/>
            <person name="Land M."/>
            <person name="Hauser L."/>
            <person name="Kyrpides N."/>
            <person name="Ivanova N."/>
            <person name="Pagani I."/>
            <person name="Stams A."/>
            <person name="Plugge C."/>
            <person name="Muyzer G."/>
            <person name="Kuever J."/>
            <person name="Parshina S."/>
            <person name="Ivanova A."/>
            <person name="Nazina T."/>
            <person name="Woyke T."/>
        </authorList>
    </citation>
    <scope>NUCLEOTIDE SEQUENCE [LARGE SCALE GENOMIC DNA]</scope>
    <source>
        <strain evidence="2">CO-1-SRB</strain>
    </source>
</reference>
<keyword evidence="3" id="KW-1185">Reference proteome</keyword>
<keyword evidence="1" id="KW-0175">Coiled coil</keyword>
<name>F6B8C0_DESCC</name>
<proteinExistence type="predicted"/>
<sequence>MQKQVVFPEFLGESELAIVVVISSLKRDLSHLFERFHAGEEIDYWFNWNLVVTDTAEYLVVLELEWDQGEGLTVAFSREMWEFLGLMIQKENLVLLADWQMLEEGAPVMAEVAEFKPYALLIRDVDAGLDRLYDHVRELAEVNQEIEELTELMLILEGAESQPITLH</sequence>
<organism evidence="2 3">
    <name type="scientific">Desulfotomaculum nigrificans (strain DSM 14880 / VKM B-2319 / CO-1-SRB)</name>
    <name type="common">Desulfotomaculum carboxydivorans</name>
    <dbReference type="NCBI Taxonomy" id="868595"/>
    <lineage>
        <taxon>Bacteria</taxon>
        <taxon>Bacillati</taxon>
        <taxon>Bacillota</taxon>
        <taxon>Clostridia</taxon>
        <taxon>Eubacteriales</taxon>
        <taxon>Desulfotomaculaceae</taxon>
        <taxon>Desulfotomaculum</taxon>
    </lineage>
</organism>